<keyword evidence="2" id="KW-1185">Reference proteome</keyword>
<name>A0AAD9N4E1_RIDPI</name>
<accession>A0AAD9N4E1</accession>
<gene>
    <name evidence="1" type="ORF">NP493_1962g00000</name>
</gene>
<organism evidence="1 2">
    <name type="scientific">Ridgeia piscesae</name>
    <name type="common">Tubeworm</name>
    <dbReference type="NCBI Taxonomy" id="27915"/>
    <lineage>
        <taxon>Eukaryota</taxon>
        <taxon>Metazoa</taxon>
        <taxon>Spiralia</taxon>
        <taxon>Lophotrochozoa</taxon>
        <taxon>Annelida</taxon>
        <taxon>Polychaeta</taxon>
        <taxon>Sedentaria</taxon>
        <taxon>Canalipalpata</taxon>
        <taxon>Sabellida</taxon>
        <taxon>Siboglinidae</taxon>
        <taxon>Ridgeia</taxon>
    </lineage>
</organism>
<evidence type="ECO:0000313" key="2">
    <source>
        <dbReference type="Proteomes" id="UP001209878"/>
    </source>
</evidence>
<evidence type="ECO:0000313" key="1">
    <source>
        <dbReference type="EMBL" id="KAK2156310.1"/>
    </source>
</evidence>
<protein>
    <submittedName>
        <fullName evidence="1">Uncharacterized protein</fullName>
    </submittedName>
</protein>
<proteinExistence type="predicted"/>
<dbReference type="EMBL" id="JAODUO010001980">
    <property type="protein sequence ID" value="KAK2156310.1"/>
    <property type="molecule type" value="Genomic_DNA"/>
</dbReference>
<dbReference type="AlphaFoldDB" id="A0AAD9N4E1"/>
<dbReference type="Proteomes" id="UP001209878">
    <property type="component" value="Unassembled WGS sequence"/>
</dbReference>
<reference evidence="1" key="1">
    <citation type="journal article" date="2023" name="Mol. Biol. Evol.">
        <title>Third-Generation Sequencing Reveals the Adaptive Role of the Epigenome in Three Deep-Sea Polychaetes.</title>
        <authorList>
            <person name="Perez M."/>
            <person name="Aroh O."/>
            <person name="Sun Y."/>
            <person name="Lan Y."/>
            <person name="Juniper S.K."/>
            <person name="Young C.R."/>
            <person name="Angers B."/>
            <person name="Qian P.Y."/>
        </authorList>
    </citation>
    <scope>NUCLEOTIDE SEQUENCE</scope>
    <source>
        <strain evidence="1">R07B-5</strain>
    </source>
</reference>
<sequence length="93" mass="10305">MSTALTSTSELSQSRMNLVHIYKRSVTTNSVGRSHLLSSIIPTFIRGCKRREAGLCVLTNNVVCGSVFVAWSRPHSQGCRVMHRRRCLTSPGD</sequence>
<comment type="caution">
    <text evidence="1">The sequence shown here is derived from an EMBL/GenBank/DDBJ whole genome shotgun (WGS) entry which is preliminary data.</text>
</comment>